<gene>
    <name evidence="3" type="ORF">B739_2136</name>
</gene>
<dbReference type="KEGG" id="rag:B739_2136"/>
<dbReference type="RefSeq" id="WP_014938962.1">
    <property type="nucleotide sequence ID" value="NC_018609.1"/>
</dbReference>
<evidence type="ECO:0000313" key="3">
    <source>
        <dbReference type="EMBL" id="AFR36718.1"/>
    </source>
</evidence>
<organism evidence="3 4">
    <name type="scientific">Riemerella anatipestifer RA-CH-1</name>
    <dbReference type="NCBI Taxonomy" id="1228997"/>
    <lineage>
        <taxon>Bacteria</taxon>
        <taxon>Pseudomonadati</taxon>
        <taxon>Bacteroidota</taxon>
        <taxon>Flavobacteriia</taxon>
        <taxon>Flavobacteriales</taxon>
        <taxon>Weeksellaceae</taxon>
        <taxon>Riemerella</taxon>
    </lineage>
</organism>
<dbReference type="EMBL" id="CP003787">
    <property type="protein sequence ID" value="AFR36718.1"/>
    <property type="molecule type" value="Genomic_DNA"/>
</dbReference>
<dbReference type="InterPro" id="IPR046582">
    <property type="entry name" value="DUF6630"/>
</dbReference>
<evidence type="ECO:0000259" key="2">
    <source>
        <dbReference type="Pfam" id="PF20335"/>
    </source>
</evidence>
<keyword evidence="1" id="KW-0175">Coiled coil</keyword>
<dbReference type="PATRIC" id="fig|1228997.3.peg.2137"/>
<keyword evidence="4" id="KW-1185">Reference proteome</keyword>
<dbReference type="HOGENOM" id="CLU_826057_0_0_10"/>
<dbReference type="Pfam" id="PF20335">
    <property type="entry name" value="DUF6630"/>
    <property type="match status" value="1"/>
</dbReference>
<protein>
    <recommendedName>
        <fullName evidence="2">DUF6630 domain-containing protein</fullName>
    </recommendedName>
</protein>
<accession>J9R8E9</accession>
<name>J9R8E9_RIEAN</name>
<sequence length="336" mass="39675">MARIYYHEEKLTGKSFENDVINLQLFDYIFNNTDTDKFEIPPVSINFFFGLLKSKKETFKTVIISRDGINYNTKEGNFYLPNAIIFYDNDDYTFPSEFYFISKLGDKIELRKCNGGKDVKWFQIPDLHKEVVDSEIVSKIENTILEVKKLVETTYNKQIVVDKEKKKEEELRKIEENRPFLNEAHKNAYKELTELCIALNPKKKDVIAFIERLKNYDKDSILNYIMSFLDNNNVPFILRLDWKAGIEDLEWVLQSSLKENYNLSIDLPNEKDYEEHVSVSCDNVFEDFDKPIRQKGLQMGFIDTQSDEYVIVLHKIADKDKIKKVINEIGYGYYEK</sequence>
<feature type="coiled-coil region" evidence="1">
    <location>
        <begin position="157"/>
        <end position="184"/>
    </location>
</feature>
<proteinExistence type="predicted"/>
<evidence type="ECO:0000256" key="1">
    <source>
        <dbReference type="SAM" id="Coils"/>
    </source>
</evidence>
<dbReference type="AlphaFoldDB" id="J9R8E9"/>
<evidence type="ECO:0000313" key="4">
    <source>
        <dbReference type="Proteomes" id="UP000006276"/>
    </source>
</evidence>
<dbReference type="Proteomes" id="UP000006276">
    <property type="component" value="Chromosome"/>
</dbReference>
<reference evidence="3 4" key="1">
    <citation type="submission" date="2012-09" db="EMBL/GenBank/DDBJ databases">
        <title>Riemerella anatipestifer vaccine strains.</title>
        <authorList>
            <person name="Chun C.A."/>
            <person name="Shu W.M."/>
            <person name="Kang Z.D."/>
            <person name="Jia W.X."/>
        </authorList>
    </citation>
    <scope>NUCLEOTIDE SEQUENCE [LARGE SCALE GENOMIC DNA]</scope>
    <source>
        <strain evidence="3 4">RA-CH-1</strain>
    </source>
</reference>
<feature type="domain" description="DUF6630" evidence="2">
    <location>
        <begin position="191"/>
        <end position="333"/>
    </location>
</feature>